<dbReference type="InterPro" id="IPR041881">
    <property type="entry name" value="PqqD_sf"/>
</dbReference>
<dbReference type="OrthoDB" id="5421816at2"/>
<dbReference type="EMBL" id="FOTO01000006">
    <property type="protein sequence ID" value="SFL79494.1"/>
    <property type="molecule type" value="Genomic_DNA"/>
</dbReference>
<protein>
    <submittedName>
        <fullName evidence="1">Coenzyme PQQ synthesis protein D (PqqD)</fullName>
    </submittedName>
</protein>
<sequence length="115" mass="12509">MQQPQSKADALSAVPVPMPGIRATVSDQGLVRISHPATLKPWLARLLPTSVTLPTRTLELDAMGTFVWNRIDGTASVHDLARQVAEHYSCLPAEAQQAVAMFIRQLGQRGILGLR</sequence>
<dbReference type="Gene3D" id="1.10.10.1150">
    <property type="entry name" value="Coenzyme PQQ synthesis protein D (PqqD)"/>
    <property type="match status" value="1"/>
</dbReference>
<dbReference type="RefSeq" id="WP_092192260.1">
    <property type="nucleotide sequence ID" value="NZ_FOTO01000006.1"/>
</dbReference>
<name>A0A8G2F680_DESNO</name>
<comment type="caution">
    <text evidence="1">The sequence shown here is derived from an EMBL/GenBank/DDBJ whole genome shotgun (WGS) entry which is preliminary data.</text>
</comment>
<evidence type="ECO:0000313" key="2">
    <source>
        <dbReference type="Proteomes" id="UP000199581"/>
    </source>
</evidence>
<dbReference type="Proteomes" id="UP000199581">
    <property type="component" value="Unassembled WGS sequence"/>
</dbReference>
<keyword evidence="2" id="KW-1185">Reference proteome</keyword>
<evidence type="ECO:0000313" key="1">
    <source>
        <dbReference type="EMBL" id="SFL79494.1"/>
    </source>
</evidence>
<proteinExistence type="predicted"/>
<dbReference type="InterPro" id="IPR008792">
    <property type="entry name" value="PQQD"/>
</dbReference>
<dbReference type="Pfam" id="PF05402">
    <property type="entry name" value="PqqD"/>
    <property type="match status" value="1"/>
</dbReference>
<organism evidence="1 2">
    <name type="scientific">Desulfomicrobium norvegicum (strain DSM 1741 / NCIMB 8310)</name>
    <name type="common">Desulfovibrio baculatus (strain Norway 4)</name>
    <name type="synonym">Desulfovibrio desulfuricans (strain Norway 4)</name>
    <dbReference type="NCBI Taxonomy" id="52561"/>
    <lineage>
        <taxon>Bacteria</taxon>
        <taxon>Pseudomonadati</taxon>
        <taxon>Thermodesulfobacteriota</taxon>
        <taxon>Desulfovibrionia</taxon>
        <taxon>Desulfovibrionales</taxon>
        <taxon>Desulfomicrobiaceae</taxon>
        <taxon>Desulfomicrobium</taxon>
    </lineage>
</organism>
<accession>A0A8G2F680</accession>
<dbReference type="AlphaFoldDB" id="A0A8G2F680"/>
<reference evidence="1 2" key="1">
    <citation type="submission" date="2016-10" db="EMBL/GenBank/DDBJ databases">
        <authorList>
            <person name="Varghese N."/>
            <person name="Submissions S."/>
        </authorList>
    </citation>
    <scope>NUCLEOTIDE SEQUENCE [LARGE SCALE GENOMIC DNA]</scope>
    <source>
        <strain evidence="1 2">DSM 1741</strain>
    </source>
</reference>
<gene>
    <name evidence="1" type="ORF">SAMN05421830_106183</name>
</gene>